<evidence type="ECO:0000313" key="2">
    <source>
        <dbReference type="Proteomes" id="UP000579153"/>
    </source>
</evidence>
<evidence type="ECO:0000313" key="1">
    <source>
        <dbReference type="EMBL" id="MBB5780049.1"/>
    </source>
</evidence>
<keyword evidence="2" id="KW-1185">Reference proteome</keyword>
<proteinExistence type="predicted"/>
<dbReference type="Proteomes" id="UP000579153">
    <property type="component" value="Unassembled WGS sequence"/>
</dbReference>
<name>A0A7W9GA70_9ACTN</name>
<comment type="caution">
    <text evidence="1">The sequence shown here is derived from an EMBL/GenBank/DDBJ whole genome shotgun (WGS) entry which is preliminary data.</text>
</comment>
<organism evidence="1 2">
    <name type="scientific">Nonomuraea jabiensis</name>
    <dbReference type="NCBI Taxonomy" id="882448"/>
    <lineage>
        <taxon>Bacteria</taxon>
        <taxon>Bacillati</taxon>
        <taxon>Actinomycetota</taxon>
        <taxon>Actinomycetes</taxon>
        <taxon>Streptosporangiales</taxon>
        <taxon>Streptosporangiaceae</taxon>
        <taxon>Nonomuraea</taxon>
    </lineage>
</organism>
<sequence>MQISFSCHDRTSPILASPPFSIPHVSAIRISDSRFA</sequence>
<reference evidence="1 2" key="1">
    <citation type="submission" date="2020-08" db="EMBL/GenBank/DDBJ databases">
        <title>Sequencing the genomes of 1000 actinobacteria strains.</title>
        <authorList>
            <person name="Klenk H.-P."/>
        </authorList>
    </citation>
    <scope>NUCLEOTIDE SEQUENCE [LARGE SCALE GENOMIC DNA]</scope>
    <source>
        <strain evidence="1 2">DSM 45507</strain>
    </source>
</reference>
<accession>A0A7W9GA70</accession>
<gene>
    <name evidence="1" type="ORF">HD596_006805</name>
</gene>
<dbReference type="AlphaFoldDB" id="A0A7W9GA70"/>
<protein>
    <submittedName>
        <fullName evidence="1">Uncharacterized protein</fullName>
    </submittedName>
</protein>
<dbReference type="EMBL" id="JACHMB010000001">
    <property type="protein sequence ID" value="MBB5780049.1"/>
    <property type="molecule type" value="Genomic_DNA"/>
</dbReference>